<reference evidence="1 2" key="1">
    <citation type="submission" date="2018-08" db="EMBL/GenBank/DDBJ databases">
        <title>A genome reference for cultivated species of the human gut microbiota.</title>
        <authorList>
            <person name="Zou Y."/>
            <person name="Xue W."/>
            <person name="Luo G."/>
        </authorList>
    </citation>
    <scope>NUCLEOTIDE SEQUENCE [LARGE SCALE GENOMIC DNA]</scope>
    <source>
        <strain evidence="1 2">AF21-25</strain>
    </source>
</reference>
<sequence length="224" mass="24533">MKPELIIMLTNNDITVSNAMEVFESCKDLPAQRWGFKDVGLSKEEMIQLNKAMKEAGKTTYLEVVTYTEEGCVEGAKLAGECGFDFLTGTVYYPSINAVLKQYGLKYFPFPGKVGGSPVALTGTIEEIVADAERLIEAGADGVDLTAYRYTDGDSLELARAVGEKVGMDKLTIAGSVGNEARMDEMKKLGCHAYTMGSALFNSNFVKDGTFRENLEYVLNYCEK</sequence>
<organism evidence="1 2">
    <name type="scientific">Dorea formicigenerans</name>
    <dbReference type="NCBI Taxonomy" id="39486"/>
    <lineage>
        <taxon>Bacteria</taxon>
        <taxon>Bacillati</taxon>
        <taxon>Bacillota</taxon>
        <taxon>Clostridia</taxon>
        <taxon>Lachnospirales</taxon>
        <taxon>Lachnospiraceae</taxon>
        <taxon>Dorea</taxon>
    </lineage>
</organism>
<dbReference type="SUPFAM" id="SSF51395">
    <property type="entry name" value="FMN-linked oxidoreductases"/>
    <property type="match status" value="1"/>
</dbReference>
<dbReference type="Gene3D" id="3.20.20.70">
    <property type="entry name" value="Aldolase class I"/>
    <property type="match status" value="1"/>
</dbReference>
<dbReference type="AlphaFoldDB" id="A0A412KYR3"/>
<evidence type="ECO:0008006" key="3">
    <source>
        <dbReference type="Google" id="ProtNLM"/>
    </source>
</evidence>
<gene>
    <name evidence="1" type="ORF">DWX78_00015</name>
</gene>
<proteinExistence type="predicted"/>
<dbReference type="EMBL" id="QRVU01000001">
    <property type="protein sequence ID" value="RGS73996.1"/>
    <property type="molecule type" value="Genomic_DNA"/>
</dbReference>
<comment type="caution">
    <text evidence="1">The sequence shown here is derived from an EMBL/GenBank/DDBJ whole genome shotgun (WGS) entry which is preliminary data.</text>
</comment>
<evidence type="ECO:0000313" key="2">
    <source>
        <dbReference type="Proteomes" id="UP000285981"/>
    </source>
</evidence>
<dbReference type="InterPro" id="IPR013785">
    <property type="entry name" value="Aldolase_TIM"/>
</dbReference>
<accession>A0A412KYR3</accession>
<protein>
    <recommendedName>
        <fullName evidence="3">4-hydroxythreonine-4-phosphate dehydrogenase</fullName>
    </recommendedName>
</protein>
<name>A0A412KYR3_9FIRM</name>
<evidence type="ECO:0000313" key="1">
    <source>
        <dbReference type="EMBL" id="RGS73996.1"/>
    </source>
</evidence>
<dbReference type="Proteomes" id="UP000285981">
    <property type="component" value="Unassembled WGS sequence"/>
</dbReference>